<dbReference type="AlphaFoldDB" id="A0A7Z0WWH0"/>
<proteinExistence type="predicted"/>
<organism evidence="1 2">
    <name type="scientific">Bacillus paralicheniformis</name>
    <dbReference type="NCBI Taxonomy" id="1648923"/>
    <lineage>
        <taxon>Bacteria</taxon>
        <taxon>Bacillati</taxon>
        <taxon>Bacillota</taxon>
        <taxon>Bacilli</taxon>
        <taxon>Bacillales</taxon>
        <taxon>Bacillaceae</taxon>
        <taxon>Bacillus</taxon>
    </lineage>
</organism>
<name>A0A7Z0WWH0_9BACI</name>
<dbReference type="Proteomes" id="UP000185604">
    <property type="component" value="Unassembled WGS sequence"/>
</dbReference>
<accession>A0A7Z0WWH0</accession>
<evidence type="ECO:0000313" key="1">
    <source>
        <dbReference type="EMBL" id="OLF90929.1"/>
    </source>
</evidence>
<reference evidence="1 2" key="1">
    <citation type="journal article" date="2016" name="Front. Microbiol.">
        <title>High-Level Heat Resistance of Spores of Bacillus amyloliquefaciens and Bacillus licheniformis Results from the Presence of a spoVA Operon in a Tn1546 Transposon.</title>
        <authorList>
            <person name="Berendsen E.M."/>
            <person name="Koning R.A."/>
            <person name="Boekhorst J."/>
            <person name="de Jong A."/>
            <person name="Kuipers O.P."/>
            <person name="Wells-Bennik M.H."/>
        </authorList>
    </citation>
    <scope>NUCLEOTIDE SEQUENCE [LARGE SCALE GENOMIC DNA]</scope>
    <source>
        <strain evidence="1 2">B4121</strain>
    </source>
</reference>
<comment type="caution">
    <text evidence="1">The sequence shown here is derived from an EMBL/GenBank/DDBJ whole genome shotgun (WGS) entry which is preliminary data.</text>
</comment>
<sequence length="57" mass="6507">MSKLTIYSFGSVYNLMKQGTFNKTSHKMKRAGKTSSIMNGCKHNFFRSIKKRKSVDG</sequence>
<dbReference type="EMBL" id="LKPO01000020">
    <property type="protein sequence ID" value="OLF90929.1"/>
    <property type="molecule type" value="Genomic_DNA"/>
</dbReference>
<gene>
    <name evidence="1" type="ORF">B4121_3142</name>
</gene>
<evidence type="ECO:0000313" key="2">
    <source>
        <dbReference type="Proteomes" id="UP000185604"/>
    </source>
</evidence>
<protein>
    <submittedName>
        <fullName evidence="1">Uncharacterized protein</fullName>
    </submittedName>
</protein>